<feature type="chain" id="PRO_5034712774" evidence="1">
    <location>
        <begin position="17"/>
        <end position="192"/>
    </location>
</feature>
<evidence type="ECO:0000256" key="1">
    <source>
        <dbReference type="SAM" id="SignalP"/>
    </source>
</evidence>
<evidence type="ECO:0000313" key="2">
    <source>
        <dbReference type="EMBL" id="KAF4449524.1"/>
    </source>
</evidence>
<name>A0A8H4KH03_9HYPO</name>
<organism evidence="2 3">
    <name type="scientific">Fusarium albosuccineum</name>
    <dbReference type="NCBI Taxonomy" id="1237068"/>
    <lineage>
        <taxon>Eukaryota</taxon>
        <taxon>Fungi</taxon>
        <taxon>Dikarya</taxon>
        <taxon>Ascomycota</taxon>
        <taxon>Pezizomycotina</taxon>
        <taxon>Sordariomycetes</taxon>
        <taxon>Hypocreomycetidae</taxon>
        <taxon>Hypocreales</taxon>
        <taxon>Nectriaceae</taxon>
        <taxon>Fusarium</taxon>
        <taxon>Fusarium decemcellulare species complex</taxon>
    </lineage>
</organism>
<protein>
    <submittedName>
        <fullName evidence="2">Uncharacterized protein</fullName>
    </submittedName>
</protein>
<keyword evidence="1" id="KW-0732">Signal</keyword>
<feature type="signal peptide" evidence="1">
    <location>
        <begin position="1"/>
        <end position="16"/>
    </location>
</feature>
<keyword evidence="3" id="KW-1185">Reference proteome</keyword>
<evidence type="ECO:0000313" key="3">
    <source>
        <dbReference type="Proteomes" id="UP000554235"/>
    </source>
</evidence>
<proteinExistence type="predicted"/>
<dbReference type="Proteomes" id="UP000554235">
    <property type="component" value="Unassembled WGS sequence"/>
</dbReference>
<accession>A0A8H4KH03</accession>
<dbReference type="AlphaFoldDB" id="A0A8H4KH03"/>
<sequence length="192" mass="21280">MKVLNLFVYCTVVANAIIPPSQLALNTIAQATQSDNPSAVDDSLHLPWPHALVAREPSQRQELVYKSAKQAAGSASLKAGKHYYFMNCYVSKKGYKPPGPPEEWVLQESQKPKKGFAGCFYVGLVFGTEMLGCTFGCGKSVGTFEVTYKHVILFSPDNQRQYWHLKDYEYQPSLAKSSSMEVESTCQNGTPI</sequence>
<dbReference type="EMBL" id="JAADYS010003200">
    <property type="protein sequence ID" value="KAF4449524.1"/>
    <property type="molecule type" value="Genomic_DNA"/>
</dbReference>
<comment type="caution">
    <text evidence="2">The sequence shown here is derived from an EMBL/GenBank/DDBJ whole genome shotgun (WGS) entry which is preliminary data.</text>
</comment>
<gene>
    <name evidence="2" type="ORF">FALBO_16635</name>
</gene>
<reference evidence="2 3" key="1">
    <citation type="submission" date="2020-01" db="EMBL/GenBank/DDBJ databases">
        <title>Identification and distribution of gene clusters putatively required for synthesis of sphingolipid metabolism inhibitors in phylogenetically diverse species of the filamentous fungus Fusarium.</title>
        <authorList>
            <person name="Kim H.-S."/>
            <person name="Busman M."/>
            <person name="Brown D.W."/>
            <person name="Divon H."/>
            <person name="Uhlig S."/>
            <person name="Proctor R.H."/>
        </authorList>
    </citation>
    <scope>NUCLEOTIDE SEQUENCE [LARGE SCALE GENOMIC DNA]</scope>
    <source>
        <strain evidence="2 3">NRRL 20459</strain>
    </source>
</reference>